<evidence type="ECO:0000256" key="3">
    <source>
        <dbReference type="SAM" id="MobiDB-lite"/>
    </source>
</evidence>
<name>A0A9N9S2J2_9DIPT</name>
<evidence type="ECO:0000256" key="2">
    <source>
        <dbReference type="ARBA" id="ARBA00023242"/>
    </source>
</evidence>
<reference evidence="5" key="1">
    <citation type="submission" date="2022-01" db="EMBL/GenBank/DDBJ databases">
        <authorList>
            <person name="King R."/>
        </authorList>
    </citation>
    <scope>NUCLEOTIDE SEQUENCE</scope>
</reference>
<feature type="region of interest" description="Disordered" evidence="3">
    <location>
        <begin position="207"/>
        <end position="236"/>
    </location>
</feature>
<protein>
    <recommendedName>
        <fullName evidence="4">KANL2-like probable zinc-finger domain-containing protein</fullName>
    </recommendedName>
</protein>
<reference evidence="5" key="2">
    <citation type="submission" date="2022-10" db="EMBL/GenBank/DDBJ databases">
        <authorList>
            <consortium name="ENA_rothamsted_submissions"/>
            <consortium name="culmorum"/>
            <person name="King R."/>
        </authorList>
    </citation>
    <scope>NUCLEOTIDE SEQUENCE</scope>
</reference>
<dbReference type="GO" id="GO:0005634">
    <property type="term" value="C:nucleus"/>
    <property type="evidence" value="ECO:0007669"/>
    <property type="project" value="UniProtKB-SubCell"/>
</dbReference>
<feature type="compositionally biased region" description="Basic residues" evidence="3">
    <location>
        <begin position="227"/>
        <end position="236"/>
    </location>
</feature>
<feature type="compositionally biased region" description="Acidic residues" evidence="3">
    <location>
        <begin position="207"/>
        <end position="218"/>
    </location>
</feature>
<feature type="domain" description="KANL2-like probable zinc-finger" evidence="4">
    <location>
        <begin position="356"/>
        <end position="417"/>
    </location>
</feature>
<keyword evidence="2" id="KW-0539">Nucleus</keyword>
<dbReference type="EMBL" id="OU895879">
    <property type="protein sequence ID" value="CAG9807434.1"/>
    <property type="molecule type" value="Genomic_DNA"/>
</dbReference>
<dbReference type="OrthoDB" id="10038011at2759"/>
<dbReference type="PANTHER" id="PTHR16198:SF2">
    <property type="entry name" value="INO80 COMPLEX SUBUNIT D"/>
    <property type="match status" value="1"/>
</dbReference>
<evidence type="ECO:0000313" key="6">
    <source>
        <dbReference type="Proteomes" id="UP001153620"/>
    </source>
</evidence>
<dbReference type="PANTHER" id="PTHR16198">
    <property type="match status" value="1"/>
</dbReference>
<dbReference type="InterPro" id="IPR025927">
    <property type="entry name" value="Znf_KANL2-like"/>
</dbReference>
<proteinExistence type="predicted"/>
<feature type="region of interest" description="Disordered" evidence="3">
    <location>
        <begin position="119"/>
        <end position="160"/>
    </location>
</feature>
<dbReference type="AlphaFoldDB" id="A0A9N9S2J2"/>
<evidence type="ECO:0000313" key="5">
    <source>
        <dbReference type="EMBL" id="CAG9807434.1"/>
    </source>
</evidence>
<evidence type="ECO:0000256" key="1">
    <source>
        <dbReference type="ARBA" id="ARBA00004123"/>
    </source>
</evidence>
<sequence>MSCQQLIQEDPYIFTDTVSNSTSFMHENNSQTKYVPLNRQTIYNRQFRQHEPKLASITDLNNSLLKSTTYSDHNNKIVISPTTLKERKNNELNNGKILSSRASPKFFKSHQQQVLLSQNDNNGQLSSVKSNYNKNSFTQNHSNASSVSKQQQQHHERHSDVLNHVSEALENGITGIKREKEEVSTTEVVDTISNNYVKIENEFKFEDCDDGSDNDSDNDEKNEKLSVKKNSKRTNRKRDRKLLCLTSSSKVSSSRNVIVEPICEIPRHAPLVQQKLNVIDKRLLQNYRHCGNESRDERLSMRKMQLRHVLNQYKGINRLREGSTERYKAQLSKSFKLSKVMEREKLKILRKSIKLCSTKDCKDEAVVSTDFCAKHILSTEKEQFLIRQCCFRHLDGQQCRVPVNNILATIAVCNEHFNAPAHQLISSDSIEPKKNPVQRKRTKTSPLIRPVKKNGKGGRKKKLSTIAQSNLIMPVHRPTMIIHPSDLQKQTVKSSGNSVTSTATTTLLPLKQENLHHQNDCDQFIHFNSGNLLASSQSSYGSMSSGNEDLYIKQDLMPAVCENSYESSEDTGVGGLSENELISHDVIGNFDMESCAELSKVLSSLPSNTLDDLLTEPLHTSRDDEEYLDRAIEEVSASGMDQIAITAFEHLEGLDMLEMLDDDEQRQMISAATNLISMSGYMSHDQDNYAAMPSPMMS</sequence>
<evidence type="ECO:0000259" key="4">
    <source>
        <dbReference type="Pfam" id="PF13891"/>
    </source>
</evidence>
<keyword evidence="6" id="KW-1185">Reference proteome</keyword>
<organism evidence="5 6">
    <name type="scientific">Chironomus riparius</name>
    <dbReference type="NCBI Taxonomy" id="315576"/>
    <lineage>
        <taxon>Eukaryota</taxon>
        <taxon>Metazoa</taxon>
        <taxon>Ecdysozoa</taxon>
        <taxon>Arthropoda</taxon>
        <taxon>Hexapoda</taxon>
        <taxon>Insecta</taxon>
        <taxon>Pterygota</taxon>
        <taxon>Neoptera</taxon>
        <taxon>Endopterygota</taxon>
        <taxon>Diptera</taxon>
        <taxon>Nematocera</taxon>
        <taxon>Chironomoidea</taxon>
        <taxon>Chironomidae</taxon>
        <taxon>Chironominae</taxon>
        <taxon>Chironomus</taxon>
    </lineage>
</organism>
<gene>
    <name evidence="5" type="ORF">CHIRRI_LOCUS10283</name>
</gene>
<accession>A0A9N9S2J2</accession>
<feature type="compositionally biased region" description="Polar residues" evidence="3">
    <location>
        <begin position="119"/>
        <end position="151"/>
    </location>
</feature>
<dbReference type="Proteomes" id="UP001153620">
    <property type="component" value="Chromosome 3"/>
</dbReference>
<dbReference type="Pfam" id="PF13891">
    <property type="entry name" value="zf-C3HC3H_KANSL2"/>
    <property type="match status" value="1"/>
</dbReference>
<comment type="subcellular location">
    <subcellularLocation>
        <location evidence="1">Nucleus</location>
    </subcellularLocation>
</comment>